<dbReference type="FunCoup" id="Q54G61">
    <property type="interactions" value="1"/>
</dbReference>
<dbReference type="GO" id="GO:0016747">
    <property type="term" value="F:acyltransferase activity, transferring groups other than amino-acyl groups"/>
    <property type="evidence" value="ECO:0007669"/>
    <property type="project" value="InterPro"/>
</dbReference>
<dbReference type="EMBL" id="AAFI02000163">
    <property type="protein sequence ID" value="EAL62240.1"/>
    <property type="molecule type" value="Genomic_DNA"/>
</dbReference>
<accession>Q54G61</accession>
<dbReference type="InParanoid" id="Q54G61"/>
<dbReference type="PaxDb" id="44689-DDB0238843"/>
<dbReference type="SMR" id="Q54G61"/>
<dbReference type="KEGG" id="ddi:DDB_G0290449"/>
<dbReference type="HOGENOM" id="CLU_062214_0_0_1"/>
<dbReference type="GO" id="GO:0007064">
    <property type="term" value="P:mitotic sister chromatid cohesion"/>
    <property type="evidence" value="ECO:0000318"/>
    <property type="project" value="GO_Central"/>
</dbReference>
<dbReference type="AlphaFoldDB" id="Q54G61"/>
<dbReference type="Gene3D" id="3.40.630.30">
    <property type="match status" value="2"/>
</dbReference>
<dbReference type="GlyGen" id="Q54G61">
    <property type="glycosylation" value="1 site"/>
</dbReference>
<keyword evidence="3" id="KW-1185">Reference proteome</keyword>
<feature type="domain" description="N-acetyltransferase" evidence="1">
    <location>
        <begin position="2"/>
        <end position="160"/>
    </location>
</feature>
<dbReference type="GeneID" id="8627629"/>
<evidence type="ECO:0000259" key="1">
    <source>
        <dbReference type="PROSITE" id="PS51186"/>
    </source>
</evidence>
<organism evidence="2 3">
    <name type="scientific">Dictyostelium discoideum</name>
    <name type="common">Social amoeba</name>
    <dbReference type="NCBI Taxonomy" id="44689"/>
    <lineage>
        <taxon>Eukaryota</taxon>
        <taxon>Amoebozoa</taxon>
        <taxon>Evosea</taxon>
        <taxon>Eumycetozoa</taxon>
        <taxon>Dictyostelia</taxon>
        <taxon>Dictyosteliales</taxon>
        <taxon>Dictyosteliaceae</taxon>
        <taxon>Dictyostelium</taxon>
    </lineage>
</organism>
<dbReference type="InterPro" id="IPR000182">
    <property type="entry name" value="GNAT_dom"/>
</dbReference>
<protein>
    <submittedName>
        <fullName evidence="2">GCN5-related N-acetyltransferase</fullName>
    </submittedName>
</protein>
<gene>
    <name evidence="2" type="ORF">DDB_G0290449</name>
</gene>
<dbReference type="RefSeq" id="XP_635711.1">
    <property type="nucleotide sequence ID" value="XM_630619.1"/>
</dbReference>
<comment type="caution">
    <text evidence="2">The sequence shown here is derived from an EMBL/GenBank/DDBJ whole genome shotgun (WGS) entry which is preliminary data.</text>
</comment>
<dbReference type="PROSITE" id="PS51186">
    <property type="entry name" value="GNAT"/>
    <property type="match status" value="1"/>
</dbReference>
<dbReference type="CDD" id="cd04301">
    <property type="entry name" value="NAT_SF"/>
    <property type="match status" value="1"/>
</dbReference>
<dbReference type="dictyBase" id="DDB_G0290449"/>
<evidence type="ECO:0000313" key="2">
    <source>
        <dbReference type="EMBL" id="EAL62240.1"/>
    </source>
</evidence>
<dbReference type="FunFam" id="3.40.630.30:FF:000343">
    <property type="entry name" value="Uncharacterized protein"/>
    <property type="match status" value="1"/>
</dbReference>
<proteinExistence type="predicted"/>
<dbReference type="eggNOG" id="ENOG502T2SU">
    <property type="taxonomic scope" value="Eukaryota"/>
</dbReference>
<dbReference type="InterPro" id="IPR016181">
    <property type="entry name" value="Acyl_CoA_acyltransferase"/>
</dbReference>
<evidence type="ECO:0000313" key="3">
    <source>
        <dbReference type="Proteomes" id="UP000002195"/>
    </source>
</evidence>
<name>Q54G61_DICDI</name>
<dbReference type="OMA" id="SIKTMRC"/>
<dbReference type="SUPFAM" id="SSF55729">
    <property type="entry name" value="Acyl-CoA N-acyltransferases (Nat)"/>
    <property type="match status" value="2"/>
</dbReference>
<dbReference type="Pfam" id="PF13673">
    <property type="entry name" value="Acetyltransf_10"/>
    <property type="match status" value="1"/>
</dbReference>
<reference evidence="2 3" key="1">
    <citation type="journal article" date="2005" name="Nature">
        <title>The genome of the social amoeba Dictyostelium discoideum.</title>
        <authorList>
            <consortium name="The Dictyostelium discoideum Sequencing Consortium"/>
            <person name="Eichinger L."/>
            <person name="Pachebat J.A."/>
            <person name="Glockner G."/>
            <person name="Rajandream M.A."/>
            <person name="Sucgang R."/>
            <person name="Berriman M."/>
            <person name="Song J."/>
            <person name="Olsen R."/>
            <person name="Szafranski K."/>
            <person name="Xu Q."/>
            <person name="Tunggal B."/>
            <person name="Kummerfeld S."/>
            <person name="Madera M."/>
            <person name="Konfortov B.A."/>
            <person name="Rivero F."/>
            <person name="Bankier A.T."/>
            <person name="Lehmann R."/>
            <person name="Hamlin N."/>
            <person name="Davies R."/>
            <person name="Gaudet P."/>
            <person name="Fey P."/>
            <person name="Pilcher K."/>
            <person name="Chen G."/>
            <person name="Saunders D."/>
            <person name="Sodergren E."/>
            <person name="Davis P."/>
            <person name="Kerhornou A."/>
            <person name="Nie X."/>
            <person name="Hall N."/>
            <person name="Anjard C."/>
            <person name="Hemphill L."/>
            <person name="Bason N."/>
            <person name="Farbrother P."/>
            <person name="Desany B."/>
            <person name="Just E."/>
            <person name="Morio T."/>
            <person name="Rost R."/>
            <person name="Churcher C."/>
            <person name="Cooper J."/>
            <person name="Haydock S."/>
            <person name="van Driessche N."/>
            <person name="Cronin A."/>
            <person name="Goodhead I."/>
            <person name="Muzny D."/>
            <person name="Mourier T."/>
            <person name="Pain A."/>
            <person name="Lu M."/>
            <person name="Harper D."/>
            <person name="Lindsay R."/>
            <person name="Hauser H."/>
            <person name="James K."/>
            <person name="Quiles M."/>
            <person name="Madan Babu M."/>
            <person name="Saito T."/>
            <person name="Buchrieser C."/>
            <person name="Wardroper A."/>
            <person name="Felder M."/>
            <person name="Thangavelu M."/>
            <person name="Johnson D."/>
            <person name="Knights A."/>
            <person name="Loulseged H."/>
            <person name="Mungall K."/>
            <person name="Oliver K."/>
            <person name="Price C."/>
            <person name="Quail M.A."/>
            <person name="Urushihara H."/>
            <person name="Hernandez J."/>
            <person name="Rabbinowitsch E."/>
            <person name="Steffen D."/>
            <person name="Sanders M."/>
            <person name="Ma J."/>
            <person name="Kohara Y."/>
            <person name="Sharp S."/>
            <person name="Simmonds M."/>
            <person name="Spiegler S."/>
            <person name="Tivey A."/>
            <person name="Sugano S."/>
            <person name="White B."/>
            <person name="Walker D."/>
            <person name="Woodward J."/>
            <person name="Winckler T."/>
            <person name="Tanaka Y."/>
            <person name="Shaulsky G."/>
            <person name="Schleicher M."/>
            <person name="Weinstock G."/>
            <person name="Rosenthal A."/>
            <person name="Cox E.C."/>
            <person name="Chisholm R.L."/>
            <person name="Gibbs R."/>
            <person name="Loomis W.F."/>
            <person name="Platzer M."/>
            <person name="Kay R.R."/>
            <person name="Williams J."/>
            <person name="Dear P.H."/>
            <person name="Noegel A.A."/>
            <person name="Barrell B."/>
            <person name="Kuspa A."/>
        </authorList>
    </citation>
    <scope>NUCLEOTIDE SEQUENCE [LARGE SCALE GENOMIC DNA]</scope>
    <source>
        <strain evidence="2 3">AX4</strain>
    </source>
</reference>
<dbReference type="Pfam" id="PF00583">
    <property type="entry name" value="Acetyltransf_1"/>
    <property type="match status" value="1"/>
</dbReference>
<dbReference type="Proteomes" id="UP000002195">
    <property type="component" value="Unassembled WGS sequence"/>
</dbReference>
<dbReference type="VEuPathDB" id="AmoebaDB:DDB_G0290449"/>
<sequence>MKTIKIIGPNFNLKELTDVFNFSFSDYVIKFVLTEESLSQKIQGDGISMDHSIGIYNENDENKLEGFVLLAPDNFKNPTKLYNSATGVIPTARGNKLIEKSISQMKSTFKENGIKSIVLEVIQTNPRAIKVYENCGFKITRELHSYKGDLNRDSLLKYLNSNNENDIIIEKVENLTEDIINFIENDDPQQQQPRMNPSWSNTNQVIQREFSMGFNKIWIAKDNKTNKIIGFLSIHSQSQRIRQVYVTPTFRNKNVATKLFYTMSNEFQSINFNASNIEEGYENLKNFFNKRIGLDFWVSQFEMELIL</sequence>
<dbReference type="GO" id="GO:0031415">
    <property type="term" value="C:NatA complex"/>
    <property type="evidence" value="ECO:0000318"/>
    <property type="project" value="GO_Central"/>
</dbReference>